<accession>A0A8J5EDM0</accession>
<evidence type="ECO:0000313" key="4">
    <source>
        <dbReference type="Proteomes" id="UP000734854"/>
    </source>
</evidence>
<gene>
    <name evidence="3" type="ORF">ZIOFF_066906</name>
</gene>
<organism evidence="3 4">
    <name type="scientific">Zingiber officinale</name>
    <name type="common">Ginger</name>
    <name type="synonym">Amomum zingiber</name>
    <dbReference type="NCBI Taxonomy" id="94328"/>
    <lineage>
        <taxon>Eukaryota</taxon>
        <taxon>Viridiplantae</taxon>
        <taxon>Streptophyta</taxon>
        <taxon>Embryophyta</taxon>
        <taxon>Tracheophyta</taxon>
        <taxon>Spermatophyta</taxon>
        <taxon>Magnoliopsida</taxon>
        <taxon>Liliopsida</taxon>
        <taxon>Zingiberales</taxon>
        <taxon>Zingiberaceae</taxon>
        <taxon>Zingiber</taxon>
    </lineage>
</organism>
<dbReference type="EMBL" id="JACMSC010000019">
    <property type="protein sequence ID" value="KAG6472999.1"/>
    <property type="molecule type" value="Genomic_DNA"/>
</dbReference>
<sequence length="479" mass="54210">MSLSEERGLRCFIIYHRKQNTPPVLGRASVWELGLLRFSAGMSLMDTFAVIVTRRRVSLCFVTWNIAALMIMFLVSMIIHTGALVVDGEADDSHLEAHLKRLNKPAVKTMKTQHGDIFDCVPLYKQPAFDHPLLANHTIQMKPSFVPNMDDDANHIGSDPLISTKPQLEIESCPLGTVPIRRTQISDLRRVAKLQNYGKRDESDHERQEQAGVKLEHGGPYLGARGRINVWDIEVSDGEWSHSAIEMSDRKSDYIEAGWLVYPQLFGDSKTRLYTFWTDDGYQNTGCYNLLCPGFIQVNRNIPLGGVIQPTSSYNGKQYALNTDPKDMNWWLEIHGEPVGYWPKELFGGRFVGAMDLKWIGSILNTMSGHRMTTTMMGSGRFPEEGFRKAAFFHTVEVMDESGKYEQPTNHEFFQTNNKGCYEVDPVGEEIFFYFGGPGGRYAGCKSSIPFINSRSRRYIDQPSLITEAEYSAENVVVC</sequence>
<dbReference type="AlphaFoldDB" id="A0A8J5EDM0"/>
<comment type="caution">
    <text evidence="3">The sequence shown here is derived from an EMBL/GenBank/DDBJ whole genome shotgun (WGS) entry which is preliminary data.</text>
</comment>
<evidence type="ECO:0000256" key="1">
    <source>
        <dbReference type="SAM" id="Phobius"/>
    </source>
</evidence>
<keyword evidence="1" id="KW-1133">Transmembrane helix</keyword>
<keyword evidence="4" id="KW-1185">Reference proteome</keyword>
<proteinExistence type="predicted"/>
<protein>
    <recommendedName>
        <fullName evidence="2">Neprosin PEP catalytic domain-containing protein</fullName>
    </recommendedName>
</protein>
<dbReference type="Pfam" id="PF03080">
    <property type="entry name" value="Neprosin"/>
    <property type="match status" value="1"/>
</dbReference>
<feature type="transmembrane region" description="Helical" evidence="1">
    <location>
        <begin position="59"/>
        <end position="79"/>
    </location>
</feature>
<keyword evidence="1" id="KW-0472">Membrane</keyword>
<reference evidence="3 4" key="1">
    <citation type="submission" date="2020-08" db="EMBL/GenBank/DDBJ databases">
        <title>Plant Genome Project.</title>
        <authorList>
            <person name="Zhang R.-G."/>
        </authorList>
    </citation>
    <scope>NUCLEOTIDE SEQUENCE [LARGE SCALE GENOMIC DNA]</scope>
    <source>
        <tissue evidence="3">Rhizome</tissue>
    </source>
</reference>
<dbReference type="Proteomes" id="UP000734854">
    <property type="component" value="Unassembled WGS sequence"/>
</dbReference>
<name>A0A8J5EDM0_ZINOF</name>
<keyword evidence="1" id="KW-0812">Transmembrane</keyword>
<evidence type="ECO:0000259" key="2">
    <source>
        <dbReference type="PROSITE" id="PS52045"/>
    </source>
</evidence>
<dbReference type="PROSITE" id="PS52045">
    <property type="entry name" value="NEPROSIN_PEP_CD"/>
    <property type="match status" value="1"/>
</dbReference>
<dbReference type="InterPro" id="IPR004314">
    <property type="entry name" value="Neprosin"/>
</dbReference>
<feature type="domain" description="Neprosin PEP catalytic" evidence="2">
    <location>
        <begin position="202"/>
        <end position="446"/>
    </location>
</feature>
<dbReference type="InterPro" id="IPR053168">
    <property type="entry name" value="Glutamic_endopeptidase"/>
</dbReference>
<dbReference type="Pfam" id="PF14365">
    <property type="entry name" value="Neprosin_AP"/>
    <property type="match status" value="1"/>
</dbReference>
<dbReference type="Gene3D" id="3.90.1320.10">
    <property type="entry name" value="Outer-capsid protein sigma 3, large lobe"/>
    <property type="match status" value="1"/>
</dbReference>
<dbReference type="PANTHER" id="PTHR31589:SF235">
    <property type="entry name" value="PROTEIN, PUTATIVE (DUF239)-RELATED"/>
    <property type="match status" value="1"/>
</dbReference>
<dbReference type="InterPro" id="IPR025521">
    <property type="entry name" value="Neprosin_propep"/>
</dbReference>
<evidence type="ECO:0000313" key="3">
    <source>
        <dbReference type="EMBL" id="KAG6472999.1"/>
    </source>
</evidence>
<dbReference type="PANTHER" id="PTHR31589">
    <property type="entry name" value="PROTEIN, PUTATIVE (DUF239)-RELATED-RELATED"/>
    <property type="match status" value="1"/>
</dbReference>